<dbReference type="AlphaFoldDB" id="F5Y6G1"/>
<dbReference type="PATRIC" id="fig|365046.3.peg.3003"/>
<keyword evidence="4" id="KW-1185">Reference proteome</keyword>
<reference evidence="3 4" key="2">
    <citation type="journal article" date="2011" name="PLoS ONE">
        <title>The Cyst-Dividing Bacterium Ramlibacter tataouinensis TTB310 Genome Reveals a Well-Stocked Toolbox for Adaptation to a Desert Environment.</title>
        <authorList>
            <person name="De Luca G."/>
            <person name="Barakat M."/>
            <person name="Ortet P."/>
            <person name="Fochesato S."/>
            <person name="Jourlin-Castelli C."/>
            <person name="Ansaldi M."/>
            <person name="Py B."/>
            <person name="Fichant G."/>
            <person name="Coutinho P.M."/>
            <person name="Voulhoux R."/>
            <person name="Bastien O."/>
            <person name="Marechal E."/>
            <person name="Henrissat B."/>
            <person name="Quentin Y."/>
            <person name="Noirot P."/>
            <person name="Filloux A."/>
            <person name="Mejean V."/>
            <person name="Dubow M.S."/>
            <person name="Barras F."/>
            <person name="Barbe V."/>
            <person name="Weissenbach J."/>
            <person name="Mihalcescu I."/>
            <person name="Vermeglio A."/>
            <person name="Achouak W."/>
            <person name="Heulin T."/>
        </authorList>
    </citation>
    <scope>NUCLEOTIDE SEQUENCE [LARGE SCALE GENOMIC DNA]</scope>
    <source>
        <strain evidence="4">ATCC BAA-407 / DSM 14655 / LMG 21543 / TTB310</strain>
    </source>
</reference>
<dbReference type="Gene3D" id="3.40.190.150">
    <property type="entry name" value="Bordetella uptake gene, domain 1"/>
    <property type="match status" value="1"/>
</dbReference>
<dbReference type="PANTHER" id="PTHR42928:SF5">
    <property type="entry name" value="BLR1237 PROTEIN"/>
    <property type="match status" value="1"/>
</dbReference>
<keyword evidence="2" id="KW-0732">Signal</keyword>
<evidence type="ECO:0000313" key="4">
    <source>
        <dbReference type="Proteomes" id="UP000008385"/>
    </source>
</evidence>
<accession>F5Y6G1</accession>
<dbReference type="HOGENOM" id="CLU_045683_0_0_4"/>
<evidence type="ECO:0000256" key="2">
    <source>
        <dbReference type="SAM" id="SignalP"/>
    </source>
</evidence>
<proteinExistence type="inferred from homology"/>
<reference evidence="4" key="1">
    <citation type="submission" date="2006-01" db="EMBL/GenBank/DDBJ databases">
        <title>Genome of the cyst-dividing bacterium Ramlibacter tataouinensis.</title>
        <authorList>
            <person name="Barakat M."/>
            <person name="Ortet P."/>
            <person name="De Luca G."/>
            <person name="Jourlin-Castelli C."/>
            <person name="Ansaldi M."/>
            <person name="Py B."/>
            <person name="Fichant G."/>
            <person name="Coutinho P."/>
            <person name="Voulhoux R."/>
            <person name="Bastien O."/>
            <person name="Roy S."/>
            <person name="Marechal E."/>
            <person name="Henrissat B."/>
            <person name="Quentin Y."/>
            <person name="Noirot P."/>
            <person name="Filloux A."/>
            <person name="Mejean V."/>
            <person name="DuBow M."/>
            <person name="Barras F."/>
            <person name="Heulin T."/>
        </authorList>
    </citation>
    <scope>NUCLEOTIDE SEQUENCE [LARGE SCALE GENOMIC DNA]</scope>
    <source>
        <strain evidence="4">ATCC BAA-407 / DSM 14655 / LMG 21543 / TTB310</strain>
    </source>
</reference>
<dbReference type="Proteomes" id="UP000008385">
    <property type="component" value="Chromosome"/>
</dbReference>
<name>F5Y6G1_RAMTT</name>
<dbReference type="PANTHER" id="PTHR42928">
    <property type="entry name" value="TRICARBOXYLATE-BINDING PROTEIN"/>
    <property type="match status" value="1"/>
</dbReference>
<dbReference type="STRING" id="365046.Rta_29320"/>
<dbReference type="EMBL" id="CP000245">
    <property type="protein sequence ID" value="AEG94035.1"/>
    <property type="molecule type" value="Genomic_DNA"/>
</dbReference>
<comment type="similarity">
    <text evidence="1">Belongs to the UPF0065 (bug) family.</text>
</comment>
<dbReference type="Gene3D" id="3.40.190.10">
    <property type="entry name" value="Periplasmic binding protein-like II"/>
    <property type="match status" value="1"/>
</dbReference>
<feature type="chain" id="PRO_5003329381" evidence="2">
    <location>
        <begin position="24"/>
        <end position="330"/>
    </location>
</feature>
<dbReference type="PIRSF" id="PIRSF017082">
    <property type="entry name" value="YflP"/>
    <property type="match status" value="1"/>
</dbReference>
<dbReference type="eggNOG" id="COG3181">
    <property type="taxonomic scope" value="Bacteria"/>
</dbReference>
<dbReference type="Pfam" id="PF03401">
    <property type="entry name" value="TctC"/>
    <property type="match status" value="1"/>
</dbReference>
<dbReference type="RefSeq" id="WP_013902266.1">
    <property type="nucleotide sequence ID" value="NC_015677.1"/>
</dbReference>
<feature type="signal peptide" evidence="2">
    <location>
        <begin position="1"/>
        <end position="23"/>
    </location>
</feature>
<dbReference type="InterPro" id="IPR005064">
    <property type="entry name" value="BUG"/>
</dbReference>
<evidence type="ECO:0000256" key="1">
    <source>
        <dbReference type="ARBA" id="ARBA00006987"/>
    </source>
</evidence>
<dbReference type="KEGG" id="rta:Rta_29320"/>
<dbReference type="CDD" id="cd13578">
    <property type="entry name" value="PBP2_Bug27"/>
    <property type="match status" value="1"/>
</dbReference>
<sequence>MKTLLRNALAAFGVFASMLPASAAAPNGEADAYPNKPVRIIVPFAAGGSTDVVARLLADKLAVELKQPFVVDNRGGAGGNIGADAVAKAPADGYTLLMGTTGVLAINGHLYKNMSYDAARDFAPVSYTSLITNILVVPPTVPARSVAELVALAKGKPGTLSFASSGAGSSTHLSAELFKAMAGVDIMHVPYKGSSQALTDVMAGQVTMLFDNAPSSMGFVQQGKLRALAVTSTKRLPSLPDVPTLDEAGIKGYESLSWSGIVAPAATPPVIVAKLNGAIDRVLKMDEVRQKFAAMGVEPVGGPPEAFTRHMRAENEKWGKLIKTAGIALN</sequence>
<evidence type="ECO:0000313" key="3">
    <source>
        <dbReference type="EMBL" id="AEG94035.1"/>
    </source>
</evidence>
<protein>
    <submittedName>
        <fullName evidence="3">Protein bugT-like protein</fullName>
    </submittedName>
</protein>
<dbReference type="InterPro" id="IPR042100">
    <property type="entry name" value="Bug_dom1"/>
</dbReference>
<dbReference type="SUPFAM" id="SSF53850">
    <property type="entry name" value="Periplasmic binding protein-like II"/>
    <property type="match status" value="1"/>
</dbReference>
<gene>
    <name evidence="3" type="ordered locus">Rta_29320</name>
</gene>
<organism evidence="3 4">
    <name type="scientific">Ramlibacter tataouinensis (strain ATCC BAA-407 / DSM 14655 / LMG 21543 / TTB310)</name>
    <dbReference type="NCBI Taxonomy" id="365046"/>
    <lineage>
        <taxon>Bacteria</taxon>
        <taxon>Pseudomonadati</taxon>
        <taxon>Pseudomonadota</taxon>
        <taxon>Betaproteobacteria</taxon>
        <taxon>Burkholderiales</taxon>
        <taxon>Comamonadaceae</taxon>
        <taxon>Ramlibacter</taxon>
    </lineage>
</organism>